<comment type="caution">
    <text evidence="2">The sequence shown here is derived from an EMBL/GenBank/DDBJ whole genome shotgun (WGS) entry which is preliminary data.</text>
</comment>
<evidence type="ECO:0000313" key="2">
    <source>
        <dbReference type="EMBL" id="HAE27597.1"/>
    </source>
</evidence>
<protein>
    <submittedName>
        <fullName evidence="2">DNA-binding protein</fullName>
    </submittedName>
</protein>
<feature type="domain" description="Helix-turn-helix" evidence="1">
    <location>
        <begin position="25"/>
        <end position="75"/>
    </location>
</feature>
<accession>A0A3B9GYS9</accession>
<keyword evidence="2" id="KW-0238">DNA-binding</keyword>
<dbReference type="Pfam" id="PF12728">
    <property type="entry name" value="HTH_17"/>
    <property type="match status" value="1"/>
</dbReference>
<dbReference type="EMBL" id="DMAN01000233">
    <property type="protein sequence ID" value="HAE27597.1"/>
    <property type="molecule type" value="Genomic_DNA"/>
</dbReference>
<reference evidence="2 3" key="1">
    <citation type="journal article" date="2018" name="Nat. Biotechnol.">
        <title>A standardized bacterial taxonomy based on genome phylogeny substantially revises the tree of life.</title>
        <authorList>
            <person name="Parks D.H."/>
            <person name="Chuvochina M."/>
            <person name="Waite D.W."/>
            <person name="Rinke C."/>
            <person name="Skarshewski A."/>
            <person name="Chaumeil P.A."/>
            <person name="Hugenholtz P."/>
        </authorList>
    </citation>
    <scope>NUCLEOTIDE SEQUENCE [LARGE SCALE GENOMIC DNA]</scope>
    <source>
        <strain evidence="2">UBA8733</strain>
    </source>
</reference>
<evidence type="ECO:0000259" key="1">
    <source>
        <dbReference type="Pfam" id="PF12728"/>
    </source>
</evidence>
<dbReference type="Proteomes" id="UP000259610">
    <property type="component" value="Unassembled WGS sequence"/>
</dbReference>
<dbReference type="GO" id="GO:0003677">
    <property type="term" value="F:DNA binding"/>
    <property type="evidence" value="ECO:0007669"/>
    <property type="project" value="UniProtKB-KW"/>
</dbReference>
<dbReference type="InterPro" id="IPR041657">
    <property type="entry name" value="HTH_17"/>
</dbReference>
<organism evidence="2 3">
    <name type="scientific">Hyphomonas adhaerens</name>
    <dbReference type="NCBI Taxonomy" id="81029"/>
    <lineage>
        <taxon>Bacteria</taxon>
        <taxon>Pseudomonadati</taxon>
        <taxon>Pseudomonadota</taxon>
        <taxon>Alphaproteobacteria</taxon>
        <taxon>Hyphomonadales</taxon>
        <taxon>Hyphomonadaceae</taxon>
        <taxon>Hyphomonas</taxon>
    </lineage>
</organism>
<evidence type="ECO:0000313" key="3">
    <source>
        <dbReference type="Proteomes" id="UP000259610"/>
    </source>
</evidence>
<dbReference type="AlphaFoldDB" id="A0A3B9GYS9"/>
<dbReference type="RefSeq" id="WP_272988770.1">
    <property type="nucleotide sequence ID" value="NZ_CALCOC010000274.1"/>
</dbReference>
<proteinExistence type="predicted"/>
<sequence length="88" mass="10515">MTSRPNEDENYEDPALEGDDDLDALFTVDEAAKILHMAKSTLNHYRCEGRGPIYRKHGSRVFYTKRSLQRWSRRNRYQSTSHRIRKDR</sequence>
<gene>
    <name evidence="2" type="ORF">DCG58_10585</name>
</gene>
<dbReference type="InterPro" id="IPR009061">
    <property type="entry name" value="DNA-bd_dom_put_sf"/>
</dbReference>
<name>A0A3B9GYS9_9PROT</name>
<dbReference type="SUPFAM" id="SSF46955">
    <property type="entry name" value="Putative DNA-binding domain"/>
    <property type="match status" value="1"/>
</dbReference>